<comment type="caution">
    <text evidence="1">The sequence shown here is derived from an EMBL/GenBank/DDBJ whole genome shotgun (WGS) entry which is preliminary data.</text>
</comment>
<proteinExistence type="predicted"/>
<reference evidence="1 2" key="1">
    <citation type="journal article" date="2015" name="Genome Biol.">
        <title>Comparative genomics of Steinernema reveals deeply conserved gene regulatory networks.</title>
        <authorList>
            <person name="Dillman A.R."/>
            <person name="Macchietto M."/>
            <person name="Porter C.F."/>
            <person name="Rogers A."/>
            <person name="Williams B."/>
            <person name="Antoshechkin I."/>
            <person name="Lee M.M."/>
            <person name="Goodwin Z."/>
            <person name="Lu X."/>
            <person name="Lewis E.E."/>
            <person name="Goodrich-Blair H."/>
            <person name="Stock S.P."/>
            <person name="Adams B.J."/>
            <person name="Sternberg P.W."/>
            <person name="Mortazavi A."/>
        </authorList>
    </citation>
    <scope>NUCLEOTIDE SEQUENCE [LARGE SCALE GENOMIC DNA]</scope>
    <source>
        <strain evidence="1 2">ALL</strain>
    </source>
</reference>
<name>A0A4U5P0I8_STECR</name>
<keyword evidence="2" id="KW-1185">Reference proteome</keyword>
<gene>
    <name evidence="1" type="ORF">L596_013558</name>
</gene>
<protein>
    <submittedName>
        <fullName evidence="1">Uncharacterized protein</fullName>
    </submittedName>
</protein>
<sequence>MVGRTSSELRSRSDRSAACQCQMSRSLTWFSPFRTRASAGSCRPVGPLQSSPGTRPIISLLLRPNKDLLRPFSAVALRLTSLTGATGLNIRSFGLSKQLKIGRSGLVSLTRL</sequence>
<dbReference type="AlphaFoldDB" id="A0A4U5P0I8"/>
<evidence type="ECO:0000313" key="1">
    <source>
        <dbReference type="EMBL" id="TKR89459.1"/>
    </source>
</evidence>
<accession>A0A4U5P0I8</accession>
<evidence type="ECO:0000313" key="2">
    <source>
        <dbReference type="Proteomes" id="UP000298663"/>
    </source>
</evidence>
<dbReference type="EMBL" id="AZBU02000003">
    <property type="protein sequence ID" value="TKR89459.1"/>
    <property type="molecule type" value="Genomic_DNA"/>
</dbReference>
<organism evidence="1 2">
    <name type="scientific">Steinernema carpocapsae</name>
    <name type="common">Entomopathogenic nematode</name>
    <dbReference type="NCBI Taxonomy" id="34508"/>
    <lineage>
        <taxon>Eukaryota</taxon>
        <taxon>Metazoa</taxon>
        <taxon>Ecdysozoa</taxon>
        <taxon>Nematoda</taxon>
        <taxon>Chromadorea</taxon>
        <taxon>Rhabditida</taxon>
        <taxon>Tylenchina</taxon>
        <taxon>Panagrolaimomorpha</taxon>
        <taxon>Strongyloidoidea</taxon>
        <taxon>Steinernematidae</taxon>
        <taxon>Steinernema</taxon>
    </lineage>
</organism>
<reference evidence="1 2" key="2">
    <citation type="journal article" date="2019" name="G3 (Bethesda)">
        <title>Hybrid Assembly of the Genome of the Entomopathogenic Nematode Steinernema carpocapsae Identifies the X-Chromosome.</title>
        <authorList>
            <person name="Serra L."/>
            <person name="Macchietto M."/>
            <person name="Macias-Munoz A."/>
            <person name="McGill C.J."/>
            <person name="Rodriguez I.M."/>
            <person name="Rodriguez B."/>
            <person name="Murad R."/>
            <person name="Mortazavi A."/>
        </authorList>
    </citation>
    <scope>NUCLEOTIDE SEQUENCE [LARGE SCALE GENOMIC DNA]</scope>
    <source>
        <strain evidence="1 2">ALL</strain>
    </source>
</reference>
<dbReference type="Proteomes" id="UP000298663">
    <property type="component" value="Unassembled WGS sequence"/>
</dbReference>